<comment type="subcellular location">
    <subcellularLocation>
        <location evidence="1">Membrane</location>
        <topology evidence="1">Multi-pass membrane protein</topology>
    </subcellularLocation>
</comment>
<feature type="domain" description="Anoctamin transmembrane" evidence="7">
    <location>
        <begin position="46"/>
        <end position="481"/>
    </location>
</feature>
<dbReference type="InterPro" id="IPR007632">
    <property type="entry name" value="Anoctamin"/>
</dbReference>
<evidence type="ECO:0000256" key="3">
    <source>
        <dbReference type="ARBA" id="ARBA00022989"/>
    </source>
</evidence>
<organism evidence="8">
    <name type="scientific">Zooxanthella nutricula</name>
    <dbReference type="NCBI Taxonomy" id="1333877"/>
    <lineage>
        <taxon>Eukaryota</taxon>
        <taxon>Sar</taxon>
        <taxon>Alveolata</taxon>
        <taxon>Dinophyceae</taxon>
        <taxon>Peridiniales</taxon>
        <taxon>Peridiniales incertae sedis</taxon>
        <taxon>Zooxanthella</taxon>
    </lineage>
</organism>
<feature type="transmembrane region" description="Helical" evidence="6">
    <location>
        <begin position="260"/>
        <end position="281"/>
    </location>
</feature>
<gene>
    <name evidence="8" type="ORF">BRAN1462_LOCUS23776</name>
</gene>
<evidence type="ECO:0000256" key="5">
    <source>
        <dbReference type="SAM" id="MobiDB-lite"/>
    </source>
</evidence>
<keyword evidence="2 6" id="KW-0812">Transmembrane</keyword>
<evidence type="ECO:0000313" key="8">
    <source>
        <dbReference type="EMBL" id="CAD9561699.1"/>
    </source>
</evidence>
<evidence type="ECO:0000259" key="7">
    <source>
        <dbReference type="Pfam" id="PF04547"/>
    </source>
</evidence>
<dbReference type="AlphaFoldDB" id="A0A7S2K0U9"/>
<reference evidence="8" key="1">
    <citation type="submission" date="2021-01" db="EMBL/GenBank/DDBJ databases">
        <authorList>
            <person name="Corre E."/>
            <person name="Pelletier E."/>
            <person name="Niang G."/>
            <person name="Scheremetjew M."/>
            <person name="Finn R."/>
            <person name="Kale V."/>
            <person name="Holt S."/>
            <person name="Cochrane G."/>
            <person name="Meng A."/>
            <person name="Brown T."/>
            <person name="Cohen L."/>
        </authorList>
    </citation>
    <scope>NUCLEOTIDE SEQUENCE</scope>
    <source>
        <strain evidence="8">RCC3387</strain>
    </source>
</reference>
<feature type="transmembrane region" description="Helical" evidence="6">
    <location>
        <begin position="301"/>
        <end position="321"/>
    </location>
</feature>
<evidence type="ECO:0000256" key="4">
    <source>
        <dbReference type="ARBA" id="ARBA00023136"/>
    </source>
</evidence>
<feature type="transmembrane region" description="Helical" evidence="6">
    <location>
        <begin position="414"/>
        <end position="439"/>
    </location>
</feature>
<evidence type="ECO:0000256" key="1">
    <source>
        <dbReference type="ARBA" id="ARBA00004141"/>
    </source>
</evidence>
<keyword evidence="3 6" id="KW-1133">Transmembrane helix</keyword>
<feature type="transmembrane region" description="Helical" evidence="6">
    <location>
        <begin position="367"/>
        <end position="394"/>
    </location>
</feature>
<feature type="region of interest" description="Disordered" evidence="5">
    <location>
        <begin position="515"/>
        <end position="551"/>
    </location>
</feature>
<dbReference type="Pfam" id="PF04547">
    <property type="entry name" value="Anoctamin"/>
    <property type="match status" value="1"/>
</dbReference>
<dbReference type="GO" id="GO:0005254">
    <property type="term" value="F:chloride channel activity"/>
    <property type="evidence" value="ECO:0007669"/>
    <property type="project" value="TreeGrafter"/>
</dbReference>
<dbReference type="GO" id="GO:0016020">
    <property type="term" value="C:membrane"/>
    <property type="evidence" value="ECO:0007669"/>
    <property type="project" value="UniProtKB-SubCell"/>
</dbReference>
<protein>
    <recommendedName>
        <fullName evidence="7">Anoctamin transmembrane domain-containing protein</fullName>
    </recommendedName>
</protein>
<sequence>METLGIISAFFPLHRKATVDHLNMSWSNFSLCSILQWPGEMHTDDVRGYFGEEVAFFFTWMNFVIRSLIIPATVPVACTIAESVSSHDIFDTHIMFGLNLRSVLYGCVVAWLTCLSANFAQFSHTKDLIWGMKAVHPKGVRLPSFDPSRRGSWGVSSIRTLHWVVLLAFVVETIYTSWFFSSLSAKLHRAARNSDADKFYYQFGPFEVDGAHATIAAKYGITVNIKVMTFLWGVVSPAIASCENWSNDLRAKDAKVRKDFVFTSVIVYYPFFYLAFFQQVLEGGYVSHSMEQLSGNVKLWFVLHVVSVGVMLAVQLLMQWYSKWSEQRKCKEMNLDAVYTPYEEEAKMWRYAGDADDYMELIISLGFIAMFSAIVPFACFVAFVSLLVEIRLLAWRMTHVLRRPVPKAQVGIGVWQAIIQCLFMVSGVTSVALFIFALDPLKSRLSVKDKILAFTISEHLCLAVLTMLYVMVPERSASDAEIMESHDQDQFIMRNVGQTKRSRVSVGTVNFMEHGDVNPGFPPPQPVHEPESRGSTSGTRARSLTKARVSR</sequence>
<feature type="compositionally biased region" description="Low complexity" evidence="5">
    <location>
        <begin position="533"/>
        <end position="542"/>
    </location>
</feature>
<dbReference type="EMBL" id="HBGW01037631">
    <property type="protein sequence ID" value="CAD9561699.1"/>
    <property type="molecule type" value="Transcribed_RNA"/>
</dbReference>
<feature type="transmembrane region" description="Helical" evidence="6">
    <location>
        <begin position="451"/>
        <end position="472"/>
    </location>
</feature>
<dbReference type="PANTHER" id="PTHR12308">
    <property type="entry name" value="ANOCTAMIN"/>
    <property type="match status" value="1"/>
</dbReference>
<dbReference type="InterPro" id="IPR049452">
    <property type="entry name" value="Anoctamin_TM"/>
</dbReference>
<name>A0A7S2K0U9_9DINO</name>
<accession>A0A7S2K0U9</accession>
<feature type="transmembrane region" description="Helical" evidence="6">
    <location>
        <begin position="160"/>
        <end position="180"/>
    </location>
</feature>
<keyword evidence="4 6" id="KW-0472">Membrane</keyword>
<evidence type="ECO:0000256" key="6">
    <source>
        <dbReference type="SAM" id="Phobius"/>
    </source>
</evidence>
<proteinExistence type="predicted"/>
<evidence type="ECO:0000256" key="2">
    <source>
        <dbReference type="ARBA" id="ARBA00022692"/>
    </source>
</evidence>
<dbReference type="PANTHER" id="PTHR12308:SF73">
    <property type="entry name" value="ANOCTAMIN"/>
    <property type="match status" value="1"/>
</dbReference>
<feature type="transmembrane region" description="Helical" evidence="6">
    <location>
        <begin position="103"/>
        <end position="122"/>
    </location>
</feature>